<feature type="region of interest" description="Disordered" evidence="10">
    <location>
        <begin position="1477"/>
        <end position="1502"/>
    </location>
</feature>
<keyword evidence="3 12" id="KW-0808">Transferase</keyword>
<feature type="compositionally biased region" description="Polar residues" evidence="10">
    <location>
        <begin position="883"/>
        <end position="899"/>
    </location>
</feature>
<feature type="region of interest" description="Disordered" evidence="10">
    <location>
        <begin position="1995"/>
        <end position="2021"/>
    </location>
</feature>
<dbReference type="GO" id="GO:0012505">
    <property type="term" value="C:endomembrane system"/>
    <property type="evidence" value="ECO:0007669"/>
    <property type="project" value="UniProtKB-SubCell"/>
</dbReference>
<dbReference type="InterPro" id="IPR047117">
    <property type="entry name" value="PERK1-13-like"/>
</dbReference>
<reference evidence="12 13" key="1">
    <citation type="submission" date="2014-03" db="EMBL/GenBank/DDBJ databases">
        <authorList>
            <person name="Sibley D."/>
            <person name="Venepally P."/>
            <person name="Karamycheva S."/>
            <person name="Hadjithomas M."/>
            <person name="Khan A."/>
            <person name="Brunk B."/>
            <person name="Roos D."/>
            <person name="Caler E."/>
            <person name="Lorenzi H."/>
        </authorList>
    </citation>
    <scope>NUCLEOTIDE SEQUENCE [LARGE SCALE GENOMIC DNA]</scope>
    <source>
        <strain evidence="13">p89</strain>
    </source>
</reference>
<protein>
    <submittedName>
        <fullName evidence="12">Tyrosine kinase-like (TKL) protein</fullName>
        <ecNumber evidence="12">2.7.11.25</ecNumber>
    </submittedName>
</protein>
<feature type="compositionally biased region" description="Basic and acidic residues" evidence="10">
    <location>
        <begin position="1529"/>
        <end position="1552"/>
    </location>
</feature>
<evidence type="ECO:0000256" key="5">
    <source>
        <dbReference type="ARBA" id="ARBA00022741"/>
    </source>
</evidence>
<feature type="compositionally biased region" description="Basic and acidic residues" evidence="10">
    <location>
        <begin position="398"/>
        <end position="417"/>
    </location>
</feature>
<feature type="compositionally biased region" description="Polar residues" evidence="10">
    <location>
        <begin position="580"/>
        <end position="596"/>
    </location>
</feature>
<feature type="region of interest" description="Disordered" evidence="10">
    <location>
        <begin position="1515"/>
        <end position="1561"/>
    </location>
</feature>
<dbReference type="SMART" id="SM00220">
    <property type="entry name" value="S_TKc"/>
    <property type="match status" value="1"/>
</dbReference>
<feature type="domain" description="Protein kinase" evidence="11">
    <location>
        <begin position="65"/>
        <end position="328"/>
    </location>
</feature>
<feature type="region of interest" description="Disordered" evidence="10">
    <location>
        <begin position="1876"/>
        <end position="1947"/>
    </location>
</feature>
<evidence type="ECO:0000256" key="9">
    <source>
        <dbReference type="PROSITE-ProRule" id="PRU10141"/>
    </source>
</evidence>
<feature type="region of interest" description="Disordered" evidence="10">
    <location>
        <begin position="1"/>
        <end position="45"/>
    </location>
</feature>
<evidence type="ECO:0000256" key="1">
    <source>
        <dbReference type="ARBA" id="ARBA00004196"/>
    </source>
</evidence>
<evidence type="ECO:0000313" key="13">
    <source>
        <dbReference type="Proteomes" id="UP000028828"/>
    </source>
</evidence>
<dbReference type="SUPFAM" id="SSF56112">
    <property type="entry name" value="Protein kinase-like (PK-like)"/>
    <property type="match status" value="1"/>
</dbReference>
<feature type="region of interest" description="Disordered" evidence="10">
    <location>
        <begin position="1771"/>
        <end position="1797"/>
    </location>
</feature>
<evidence type="ECO:0000259" key="11">
    <source>
        <dbReference type="PROSITE" id="PS50011"/>
    </source>
</evidence>
<feature type="compositionally biased region" description="Low complexity" evidence="10">
    <location>
        <begin position="597"/>
        <end position="612"/>
    </location>
</feature>
<keyword evidence="12" id="KW-0418">Kinase</keyword>
<feature type="compositionally biased region" description="Basic and acidic residues" evidence="10">
    <location>
        <begin position="1894"/>
        <end position="1903"/>
    </location>
</feature>
<evidence type="ECO:0000256" key="3">
    <source>
        <dbReference type="ARBA" id="ARBA00022679"/>
    </source>
</evidence>
<dbReference type="InterPro" id="IPR011009">
    <property type="entry name" value="Kinase-like_dom_sf"/>
</dbReference>
<evidence type="ECO:0000256" key="10">
    <source>
        <dbReference type="SAM" id="MobiDB-lite"/>
    </source>
</evidence>
<keyword evidence="6 9" id="KW-0067">ATP-binding</keyword>
<sequence length="2021" mass="214438">METGPPGVKQRDNEVEAVDARNMEKPVKGDNMNDDGENASGSTEDDALNDISLEYSYEELYAATAGFSVILGQGAYGNVYEGVLRDGVAVAVKWLHKPREAGFEKEVQVLSKFRHPHLVILLGFARHGKDRFLVYELLSGGDVGMRLQKGPLLSWQDRLSLALDSASALSHLQHHSPQVYHRDIKTANILLDKHNSAKVADFGLACLAKKGENGCAVKQTAGTIGYADPKYISSAVVTEMTEVYSFGMVLLELLTARPPAVLNADGSISYLLSTIGTSIRRTLGYIDPRARFPPHLAQSLAILAFSCIQADERHRPPFRSIVQQLQLLCTAANLHPCPSLALGRAVAAAAAAAAAASGADAKAGKALCSSPPLLPGVSFDAAASREAKAMRKMIRVTGRRDSRGEYRERERRDKQDNECDDASDSSSMKCALGNGCSRAAYAASDELAFLGSPPRVGRGFKLEAKRLSNRKTRMDGFAKECGGTRIKASEATASRKGVDGGAQREERTRVVSGCRRESQEENEAKRGDNVLGQAREQIAEQTSKGSLTIQMNQRNGDGRTLLRSPRFAPDETASEKSEHGNNWQLQRNDSGNTGRCSSYASSLAASTRSSAATEDGQPACGREAAPPLSPAAGPSDDSPSQLSQREREDATVERDSKLDSGNVELKSPIVRPPHPMIGSSLPFHSNGDEATYVADPTATASGVSPKSHSIGSLASQSNYTKGSRLRIVSRQPLAGSLPSSRRADCAPWTSCVNPGGPSRESCPSCTPEAPSRVSPDEGSEEEFEAFSPSEEPSACDSRKLSAVAKSVPSLEANHPREFLCHEPAEASHVPFATSSDGRHACTTPASSTCSKYSPFGFRQLSWDSVRSAESLRCACGHRAVTLSSRPGNSRSGTASSSQPLAAGSQGEAVASDAENSSPGATLPNRRGFTAEPGRDFPGGRVTDHERVGEGASHCQLRRNCTAPSFRADTCEKHVVSRAEVPRYLHKGSSTRTFHDERGNLPREANEDMHEPPHADSLAPKVPLAFSKTEKPSGGRSRGVLVCEVPGAFPGEPPPGLPPRHFDGTQVVCCHKTIRRELDCLSGQCGEPRDSLKRQDCSPGVTQEGIEEDKHEAHEPYQQRSVWFCMCAEREGDGESSFPGGCACQRHTVGSCSGEPSPVNTWEDKAVSRSHHQAVPAPRISRYEEAKDLPRAKPCCERPAGRKATSASHNPQGLSSCAERFRGDEGESSVFPTSPDFHRGSPRTVGETTQSAFSLSSGKGLCVVSESDTAQGSTCVPPLPHCTNTVQLVSPDQRATLATSPLLSGACAAHCHYSSLRPGSACQLTEGTGGSTSSTAPATPPINAGSACNSARGEGKQLNNGTAGTLRVSPDMCPHFSKEKGDTVTPLHADTVSSSERAQSGLLESEKPPPSAFSPEPSMEVLKRHSDFLGDVSGGPPPTTVALASGDLSQPASAAPGVLGDTSTCRPKSVASHLPQLSVRGSAGGTPPCLVGSKNSGTGPKTIRLPHTLAVASATGTPLELEEPANDGDVSPKKPLSRESISRAEGHPEHNDADAQTSEATKYEKVDIPFSEDEEATALQSLSPAPCDTTMHKENELADAPHVLNRQPLTVSWRSFAMWSDWGRLWSCPASTQATSTEEPSEMATNEGKADQTFGDFPVSVPKELPGDDVGSAGWVDSGGDPLTHEGENLLNCNDKTGDEPVCITQGDSSLNAGEETDGGPIPKGATAEAADRGQETPDALSLVQKPTVHDVPVTRGPEGFRDFIASLFSGRQQPEVSTTDPIEPGHPDAFCQSPAPLSSDFQFTSEIPSSFSSPTSGIFSRKAQVQRLNTSSCSYLATPCNEQTSRTPCAASPRPGHFILSPSDGPKFDVVQGESCLKDSAPGTTEGAVSGAESNERIQDVHTDKHRHACSSSVDLERGEANERGAQEEEAREGCGQSKKGMNGSGAHCKTFVRALSGPKTLRQIQGRGVLSFETASVDDAPEAQEVRAEKARRFLAGEVADEPGASNQTTAKREGRRDGE</sequence>
<feature type="region of interest" description="Disordered" evidence="10">
    <location>
        <begin position="989"/>
        <end position="1020"/>
    </location>
</feature>
<dbReference type="InterPro" id="IPR017441">
    <property type="entry name" value="Protein_kinase_ATP_BS"/>
</dbReference>
<evidence type="ECO:0000256" key="6">
    <source>
        <dbReference type="ARBA" id="ARBA00022840"/>
    </source>
</evidence>
<comment type="subcellular location">
    <subcellularLocation>
        <location evidence="1">Cell envelope</location>
    </subcellularLocation>
    <subcellularLocation>
        <location evidence="2">Endomembrane system</location>
    </subcellularLocation>
</comment>
<feature type="region of interest" description="Disordered" evidence="10">
    <location>
        <begin position="488"/>
        <end position="683"/>
    </location>
</feature>
<feature type="region of interest" description="Disordered" evidence="10">
    <location>
        <begin position="753"/>
        <end position="781"/>
    </location>
</feature>
<keyword evidence="4" id="KW-0812">Transmembrane</keyword>
<dbReference type="EMBL" id="AEYI02000986">
    <property type="protein sequence ID" value="KFG42856.1"/>
    <property type="molecule type" value="Genomic_DNA"/>
</dbReference>
<feature type="compositionally biased region" description="Basic and acidic residues" evidence="10">
    <location>
        <begin position="1915"/>
        <end position="1933"/>
    </location>
</feature>
<dbReference type="InterPro" id="IPR000719">
    <property type="entry name" value="Prot_kinase_dom"/>
</dbReference>
<feature type="binding site" evidence="9">
    <location>
        <position position="93"/>
    </location>
    <ligand>
        <name>ATP</name>
        <dbReference type="ChEBI" id="CHEBI:30616"/>
    </ligand>
</feature>
<feature type="compositionally biased region" description="Acidic residues" evidence="10">
    <location>
        <begin position="32"/>
        <end position="45"/>
    </location>
</feature>
<keyword evidence="7" id="KW-1133">Transmembrane helix</keyword>
<dbReference type="VEuPathDB" id="ToxoDB:TGP89_225770"/>
<feature type="compositionally biased region" description="Basic and acidic residues" evidence="10">
    <location>
        <begin position="496"/>
        <end position="528"/>
    </location>
</feature>
<feature type="compositionally biased region" description="Basic and acidic residues" evidence="10">
    <location>
        <begin position="644"/>
        <end position="658"/>
    </location>
</feature>
<feature type="region of interest" description="Disordered" evidence="10">
    <location>
        <begin position="1224"/>
        <end position="1245"/>
    </location>
</feature>
<feature type="region of interest" description="Disordered" evidence="10">
    <location>
        <begin position="1630"/>
        <end position="1756"/>
    </location>
</feature>
<proteinExistence type="predicted"/>
<feature type="compositionally biased region" description="Basic and acidic residues" evidence="10">
    <location>
        <begin position="2012"/>
        <end position="2021"/>
    </location>
</feature>
<feature type="region of interest" description="Disordered" evidence="10">
    <location>
        <begin position="1323"/>
        <end position="1364"/>
    </location>
</feature>
<keyword evidence="8" id="KW-0472">Membrane</keyword>
<comment type="caution">
    <text evidence="12">The sequence shown here is derived from an EMBL/GenBank/DDBJ whole genome shotgun (WGS) entry which is preliminary data.</text>
</comment>
<feature type="compositionally biased region" description="Polar residues" evidence="10">
    <location>
        <begin position="539"/>
        <end position="555"/>
    </location>
</feature>
<dbReference type="OrthoDB" id="332140at2759"/>
<evidence type="ECO:0000313" key="12">
    <source>
        <dbReference type="EMBL" id="KFG42856.1"/>
    </source>
</evidence>
<dbReference type="EC" id="2.7.11.25" evidence="12"/>
<dbReference type="PROSITE" id="PS50011">
    <property type="entry name" value="PROTEIN_KINASE_DOM"/>
    <property type="match status" value="1"/>
</dbReference>
<dbReference type="InterPro" id="IPR008271">
    <property type="entry name" value="Ser/Thr_kinase_AS"/>
</dbReference>
<feature type="region of interest" description="Disordered" evidence="10">
    <location>
        <begin position="393"/>
        <end position="426"/>
    </location>
</feature>
<dbReference type="Gene3D" id="1.10.510.10">
    <property type="entry name" value="Transferase(Phosphotransferase) domain 1"/>
    <property type="match status" value="1"/>
</dbReference>
<evidence type="ECO:0000256" key="7">
    <source>
        <dbReference type="ARBA" id="ARBA00022989"/>
    </source>
</evidence>
<feature type="region of interest" description="Disordered" evidence="10">
    <location>
        <begin position="883"/>
        <end position="952"/>
    </location>
</feature>
<dbReference type="PROSITE" id="PS00107">
    <property type="entry name" value="PROTEIN_KINASE_ATP"/>
    <property type="match status" value="1"/>
</dbReference>
<feature type="compositionally biased region" description="Basic and acidic residues" evidence="10">
    <location>
        <begin position="992"/>
        <end position="1013"/>
    </location>
</feature>
<feature type="region of interest" description="Disordered" evidence="10">
    <location>
        <begin position="1377"/>
        <end position="1416"/>
    </location>
</feature>
<feature type="compositionally biased region" description="Low complexity" evidence="10">
    <location>
        <begin position="624"/>
        <end position="640"/>
    </location>
</feature>
<dbReference type="PANTHER" id="PTHR47982:SF70">
    <property type="entry name" value="PROTEIN KINASE SUPERFAMILY PROTEIN"/>
    <property type="match status" value="1"/>
</dbReference>
<dbReference type="Proteomes" id="UP000028828">
    <property type="component" value="Unassembled WGS sequence"/>
</dbReference>
<name>A0A086KEN8_TOXGO</name>
<gene>
    <name evidence="12" type="ORF">TGP89_225770</name>
</gene>
<evidence type="ECO:0000256" key="8">
    <source>
        <dbReference type="ARBA" id="ARBA00023136"/>
    </source>
</evidence>
<feature type="compositionally biased region" description="Polar residues" evidence="10">
    <location>
        <begin position="1771"/>
        <end position="1780"/>
    </location>
</feature>
<dbReference type="Gene3D" id="3.30.200.20">
    <property type="entry name" value="Phosphorylase Kinase, domain 1"/>
    <property type="match status" value="1"/>
</dbReference>
<dbReference type="PANTHER" id="PTHR47982">
    <property type="entry name" value="PROLINE-RICH RECEPTOR-LIKE PROTEIN KINASE PERK4"/>
    <property type="match status" value="1"/>
</dbReference>
<dbReference type="GO" id="GO:0005524">
    <property type="term" value="F:ATP binding"/>
    <property type="evidence" value="ECO:0007669"/>
    <property type="project" value="UniProtKB-UniRule"/>
</dbReference>
<evidence type="ECO:0000256" key="4">
    <source>
        <dbReference type="ARBA" id="ARBA00022692"/>
    </source>
</evidence>
<dbReference type="Pfam" id="PF00069">
    <property type="entry name" value="Pkinase"/>
    <property type="match status" value="1"/>
</dbReference>
<dbReference type="PROSITE" id="PS00108">
    <property type="entry name" value="PROTEIN_KINASE_ST"/>
    <property type="match status" value="1"/>
</dbReference>
<evidence type="ECO:0000256" key="2">
    <source>
        <dbReference type="ARBA" id="ARBA00004308"/>
    </source>
</evidence>
<feature type="region of interest" description="Disordered" evidence="10">
    <location>
        <begin position="1844"/>
        <end position="1864"/>
    </location>
</feature>
<dbReference type="GO" id="GO:0004709">
    <property type="term" value="F:MAP kinase kinase kinase activity"/>
    <property type="evidence" value="ECO:0007669"/>
    <property type="project" value="UniProtKB-EC"/>
</dbReference>
<accession>A0A086KEN8</accession>
<organism evidence="12 13">
    <name type="scientific">Toxoplasma gondii p89</name>
    <dbReference type="NCBI Taxonomy" id="943119"/>
    <lineage>
        <taxon>Eukaryota</taxon>
        <taxon>Sar</taxon>
        <taxon>Alveolata</taxon>
        <taxon>Apicomplexa</taxon>
        <taxon>Conoidasida</taxon>
        <taxon>Coccidia</taxon>
        <taxon>Eucoccidiorida</taxon>
        <taxon>Eimeriorina</taxon>
        <taxon>Sarcocystidae</taxon>
        <taxon>Toxoplasma</taxon>
    </lineage>
</organism>
<keyword evidence="5 9" id="KW-0547">Nucleotide-binding</keyword>
<feature type="compositionally biased region" description="Basic and acidic residues" evidence="10">
    <location>
        <begin position="9"/>
        <end position="28"/>
    </location>
</feature>